<evidence type="ECO:0000313" key="6">
    <source>
        <dbReference type="Proteomes" id="UP000229976"/>
    </source>
</evidence>
<evidence type="ECO:0000256" key="3">
    <source>
        <dbReference type="ARBA" id="ARBA00022777"/>
    </source>
</evidence>
<sequence length="327" mass="35629">MLDIITFGSAAIDIYLKSKKLNLVDSNKFPTGTGVCFSLGSKIEIDDIIFLGGGGGTNTAETFSRQGLKTGYCGMVGKDMAGEEVIKDLADSGVESFIVRTDKRKTNQSVILSQNGNERSVLVCRGASGELSRKDIPFNKLKAKFFYFAPLSGKLCHDFEFLVNFAHESGAKVVVNPSSYQLALPKDKFKRIIKKVDILILNQEEASLLTGIPFEKEEELFKKIDCYCHGIAIMTKGSEGVVVSDGKNIYRAKSLKTKEVDATGAGDAFSSGFVSGFIETNGDIEYAIRLGIANSVSCIKKMGARNGLLKRGDKWEKVKVEKIAIKN</sequence>
<dbReference type="InterPro" id="IPR002173">
    <property type="entry name" value="Carboh/pur_kinase_PfkB_CS"/>
</dbReference>
<dbReference type="AlphaFoldDB" id="A0A2G9YTY1"/>
<dbReference type="PROSITE" id="PS00583">
    <property type="entry name" value="PFKB_KINASES_1"/>
    <property type="match status" value="1"/>
</dbReference>
<comment type="similarity">
    <text evidence="1">Belongs to the carbohydrate kinase PfkB family.</text>
</comment>
<evidence type="ECO:0000256" key="1">
    <source>
        <dbReference type="ARBA" id="ARBA00010688"/>
    </source>
</evidence>
<reference evidence="5 6" key="1">
    <citation type="submission" date="2017-09" db="EMBL/GenBank/DDBJ databases">
        <title>Depth-based differentiation of microbial function through sediment-hosted aquifers and enrichment of novel symbionts in the deep terrestrial subsurface.</title>
        <authorList>
            <person name="Probst A.J."/>
            <person name="Ladd B."/>
            <person name="Jarett J.K."/>
            <person name="Geller-Mcgrath D.E."/>
            <person name="Sieber C.M."/>
            <person name="Emerson J.B."/>
            <person name="Anantharaman K."/>
            <person name="Thomas B.C."/>
            <person name="Malmstrom R."/>
            <person name="Stieglmeier M."/>
            <person name="Klingl A."/>
            <person name="Woyke T."/>
            <person name="Ryan C.M."/>
            <person name="Banfield J.F."/>
        </authorList>
    </citation>
    <scope>NUCLEOTIDE SEQUENCE [LARGE SCALE GENOMIC DNA]</scope>
    <source>
        <strain evidence="5">CG23_combo_of_CG06-09_8_20_14_all_39_17</strain>
    </source>
</reference>
<dbReference type="GO" id="GO:0006796">
    <property type="term" value="P:phosphate-containing compound metabolic process"/>
    <property type="evidence" value="ECO:0007669"/>
    <property type="project" value="UniProtKB-ARBA"/>
</dbReference>
<evidence type="ECO:0000256" key="2">
    <source>
        <dbReference type="ARBA" id="ARBA00022679"/>
    </source>
</evidence>
<feature type="domain" description="Carbohydrate kinase PfkB" evidence="4">
    <location>
        <begin position="4"/>
        <end position="308"/>
    </location>
</feature>
<keyword evidence="3" id="KW-0418">Kinase</keyword>
<comment type="caution">
    <text evidence="5">The sequence shown here is derived from an EMBL/GenBank/DDBJ whole genome shotgun (WGS) entry which is preliminary data.</text>
</comment>
<gene>
    <name evidence="5" type="ORF">COX37_02580</name>
</gene>
<dbReference type="Pfam" id="PF00294">
    <property type="entry name" value="PfkB"/>
    <property type="match status" value="1"/>
</dbReference>
<keyword evidence="2" id="KW-0808">Transferase</keyword>
<dbReference type="PANTHER" id="PTHR10584:SF166">
    <property type="entry name" value="RIBOKINASE"/>
    <property type="match status" value="1"/>
</dbReference>
<proteinExistence type="inferred from homology"/>
<organism evidence="5 6">
    <name type="scientific">Candidatus Nealsonbacteria bacterium CG23_combo_of_CG06-09_8_20_14_all_39_17</name>
    <dbReference type="NCBI Taxonomy" id="1974722"/>
    <lineage>
        <taxon>Bacteria</taxon>
        <taxon>Candidatus Nealsoniibacteriota</taxon>
    </lineage>
</organism>
<dbReference type="EMBL" id="PCRO01000033">
    <property type="protein sequence ID" value="PIP22714.1"/>
    <property type="molecule type" value="Genomic_DNA"/>
</dbReference>
<dbReference type="Gene3D" id="3.40.1190.20">
    <property type="match status" value="1"/>
</dbReference>
<dbReference type="PANTHER" id="PTHR10584">
    <property type="entry name" value="SUGAR KINASE"/>
    <property type="match status" value="1"/>
</dbReference>
<dbReference type="GO" id="GO:0016301">
    <property type="term" value="F:kinase activity"/>
    <property type="evidence" value="ECO:0007669"/>
    <property type="project" value="UniProtKB-KW"/>
</dbReference>
<dbReference type="PRINTS" id="PR00990">
    <property type="entry name" value="RIBOKINASE"/>
</dbReference>
<dbReference type="Proteomes" id="UP000229976">
    <property type="component" value="Unassembled WGS sequence"/>
</dbReference>
<name>A0A2G9YTY1_9BACT</name>
<dbReference type="SUPFAM" id="SSF53613">
    <property type="entry name" value="Ribokinase-like"/>
    <property type="match status" value="1"/>
</dbReference>
<dbReference type="InterPro" id="IPR002139">
    <property type="entry name" value="Ribo/fructo_kinase"/>
</dbReference>
<accession>A0A2G9YTY1</accession>
<dbReference type="InterPro" id="IPR029056">
    <property type="entry name" value="Ribokinase-like"/>
</dbReference>
<evidence type="ECO:0000313" key="5">
    <source>
        <dbReference type="EMBL" id="PIP22714.1"/>
    </source>
</evidence>
<protein>
    <recommendedName>
        <fullName evidence="4">Carbohydrate kinase PfkB domain-containing protein</fullName>
    </recommendedName>
</protein>
<evidence type="ECO:0000259" key="4">
    <source>
        <dbReference type="Pfam" id="PF00294"/>
    </source>
</evidence>
<dbReference type="InterPro" id="IPR011611">
    <property type="entry name" value="PfkB_dom"/>
</dbReference>